<name>A0A7W9B197_9HYPH</name>
<evidence type="ECO:0000313" key="1">
    <source>
        <dbReference type="EMBL" id="MBB5704379.1"/>
    </source>
</evidence>
<sequence length="86" mass="9216">MAKLKLGPIADDKSVKVTVELPSSVHRDLVTYAEVLGRETGQPVSEPAKLIAPMIERFMATDRGFAKARRAPQMSAGHGPDTGRSA</sequence>
<dbReference type="Pfam" id="PF10038">
    <property type="entry name" value="DUF2274"/>
    <property type="match status" value="1"/>
</dbReference>
<accession>A0A7W9B197</accession>
<evidence type="ECO:0000313" key="2">
    <source>
        <dbReference type="Proteomes" id="UP000555546"/>
    </source>
</evidence>
<proteinExistence type="predicted"/>
<dbReference type="EMBL" id="JACIJG010000029">
    <property type="protein sequence ID" value="MBB5704379.1"/>
    <property type="molecule type" value="Genomic_DNA"/>
</dbReference>
<evidence type="ECO:0008006" key="3">
    <source>
        <dbReference type="Google" id="ProtNLM"/>
    </source>
</evidence>
<organism evidence="1 2">
    <name type="scientific">Brucella daejeonensis</name>
    <dbReference type="NCBI Taxonomy" id="659015"/>
    <lineage>
        <taxon>Bacteria</taxon>
        <taxon>Pseudomonadati</taxon>
        <taxon>Pseudomonadota</taxon>
        <taxon>Alphaproteobacteria</taxon>
        <taxon>Hyphomicrobiales</taxon>
        <taxon>Brucellaceae</taxon>
        <taxon>Brucella/Ochrobactrum group</taxon>
        <taxon>Brucella</taxon>
    </lineage>
</organism>
<dbReference type="AlphaFoldDB" id="A0A7W9B197"/>
<gene>
    <name evidence="1" type="ORF">FHS76_004296</name>
</gene>
<dbReference type="InterPro" id="IPR018733">
    <property type="entry name" value="DUF2274"/>
</dbReference>
<keyword evidence="2" id="KW-1185">Reference proteome</keyword>
<dbReference type="Proteomes" id="UP000555546">
    <property type="component" value="Unassembled WGS sequence"/>
</dbReference>
<comment type="caution">
    <text evidence="1">The sequence shown here is derived from an EMBL/GenBank/DDBJ whole genome shotgun (WGS) entry which is preliminary data.</text>
</comment>
<protein>
    <recommendedName>
        <fullName evidence="3">DUF2274 domain-containing protein</fullName>
    </recommendedName>
</protein>
<reference evidence="1 2" key="1">
    <citation type="submission" date="2020-08" db="EMBL/GenBank/DDBJ databases">
        <title>Genomic Encyclopedia of Type Strains, Phase IV (KMG-IV): sequencing the most valuable type-strain genomes for metagenomic binning, comparative biology and taxonomic classification.</title>
        <authorList>
            <person name="Goeker M."/>
        </authorList>
    </citation>
    <scope>NUCLEOTIDE SEQUENCE [LARGE SCALE GENOMIC DNA]</scope>
    <source>
        <strain evidence="1 2">DSM 26944</strain>
    </source>
</reference>
<dbReference type="RefSeq" id="WP_183657727.1">
    <property type="nucleotide sequence ID" value="NZ_JACIJG010000029.1"/>
</dbReference>